<dbReference type="Proteomes" id="UP000707451">
    <property type="component" value="Unassembled WGS sequence"/>
</dbReference>
<gene>
    <name evidence="1" type="ORF">KI688_008397</name>
</gene>
<protein>
    <submittedName>
        <fullName evidence="1">Uncharacterized protein</fullName>
    </submittedName>
</protein>
<evidence type="ECO:0000313" key="2">
    <source>
        <dbReference type="Proteomes" id="UP000707451"/>
    </source>
</evidence>
<dbReference type="AlphaFoldDB" id="A0A9P8BX38"/>
<dbReference type="EMBL" id="JAHRHY010000003">
    <property type="protein sequence ID" value="KAG9070856.1"/>
    <property type="molecule type" value="Genomic_DNA"/>
</dbReference>
<organism evidence="1 2">
    <name type="scientific">Linnemannia hyalina</name>
    <dbReference type="NCBI Taxonomy" id="64524"/>
    <lineage>
        <taxon>Eukaryota</taxon>
        <taxon>Fungi</taxon>
        <taxon>Fungi incertae sedis</taxon>
        <taxon>Mucoromycota</taxon>
        <taxon>Mortierellomycotina</taxon>
        <taxon>Mortierellomycetes</taxon>
        <taxon>Mortierellales</taxon>
        <taxon>Mortierellaceae</taxon>
        <taxon>Linnemannia</taxon>
    </lineage>
</organism>
<comment type="caution">
    <text evidence="1">The sequence shown here is derived from an EMBL/GenBank/DDBJ whole genome shotgun (WGS) entry which is preliminary data.</text>
</comment>
<accession>A0A9P8BX38</accession>
<reference evidence="1" key="1">
    <citation type="submission" date="2021-06" db="EMBL/GenBank/DDBJ databases">
        <title>Genome Sequence of Mortierella hyaline Strain SCG-10, a Cold-Adapted, Nitrate-Reducing Fungus Isolated from Soil in Minnesota, USA.</title>
        <authorList>
            <person name="Aldossari N."/>
        </authorList>
    </citation>
    <scope>NUCLEOTIDE SEQUENCE</scope>
    <source>
        <strain evidence="1">SCG-10</strain>
    </source>
</reference>
<keyword evidence="2" id="KW-1185">Reference proteome</keyword>
<proteinExistence type="predicted"/>
<sequence>MTHARGDMKTSNRVAKAKSIDHLLQDRDVPQELRSVKMYSEKYVKELPAVRPVKELPAVRPVQDRLS</sequence>
<name>A0A9P8BX38_9FUNG</name>
<evidence type="ECO:0000313" key="1">
    <source>
        <dbReference type="EMBL" id="KAG9070856.1"/>
    </source>
</evidence>